<dbReference type="AlphaFoldDB" id="A0AAW9NMV7"/>
<organism evidence="1 2">
    <name type="scientific">Metasolibacillus meyeri</name>
    <dbReference type="NCBI Taxonomy" id="1071052"/>
    <lineage>
        <taxon>Bacteria</taxon>
        <taxon>Bacillati</taxon>
        <taxon>Bacillota</taxon>
        <taxon>Bacilli</taxon>
        <taxon>Bacillales</taxon>
        <taxon>Caryophanaceae</taxon>
        <taxon>Metasolibacillus</taxon>
    </lineage>
</organism>
<proteinExistence type="predicted"/>
<dbReference type="RefSeq" id="WP_326122241.1">
    <property type="nucleotide sequence ID" value="NZ_JARSFG010000007.1"/>
</dbReference>
<evidence type="ECO:0000313" key="1">
    <source>
        <dbReference type="EMBL" id="MEC1177777.1"/>
    </source>
</evidence>
<protein>
    <submittedName>
        <fullName evidence="1">DUF4279 domain-containing protein</fullName>
    </submittedName>
</protein>
<name>A0AAW9NMV7_9BACL</name>
<gene>
    <name evidence="1" type="ORF">P9B03_04710</name>
</gene>
<dbReference type="EMBL" id="JARSFG010000007">
    <property type="protein sequence ID" value="MEC1177777.1"/>
    <property type="molecule type" value="Genomic_DNA"/>
</dbReference>
<reference evidence="1 2" key="1">
    <citation type="submission" date="2023-03" db="EMBL/GenBank/DDBJ databases">
        <title>Bacillus Genome Sequencing.</title>
        <authorList>
            <person name="Dunlap C."/>
        </authorList>
    </citation>
    <scope>NUCLEOTIDE SEQUENCE [LARGE SCALE GENOMIC DNA]</scope>
    <source>
        <strain evidence="1 2">B-59205</strain>
    </source>
</reference>
<keyword evidence="2" id="KW-1185">Reference proteome</keyword>
<accession>A0AAW9NMV7</accession>
<dbReference type="Proteomes" id="UP001344888">
    <property type="component" value="Unassembled WGS sequence"/>
</dbReference>
<comment type="caution">
    <text evidence="1">The sequence shown here is derived from an EMBL/GenBank/DDBJ whole genome shotgun (WGS) entry which is preliminary data.</text>
</comment>
<dbReference type="InterPro" id="IPR025459">
    <property type="entry name" value="DUF4279"/>
</dbReference>
<evidence type="ECO:0000313" key="2">
    <source>
        <dbReference type="Proteomes" id="UP001344888"/>
    </source>
</evidence>
<dbReference type="Pfam" id="PF14106">
    <property type="entry name" value="DUF4279"/>
    <property type="match status" value="1"/>
</dbReference>
<sequence length="142" mass="16438">MEKTSLYAYIKLTGNDDFPIATVTEQLNVQPTETWKVGDAIRPNHPHKWAYTCWKYETKQIETLDSEDVLRPLLNTFQSKVEIINNLKTELHLDVQLELVIIMEEGRTPGLVIYPEFSTFAAAINAFLDIDMYINPFTEQNE</sequence>